<dbReference type="GO" id="GO:0016787">
    <property type="term" value="F:hydrolase activity"/>
    <property type="evidence" value="ECO:0007669"/>
    <property type="project" value="UniProtKB-KW"/>
</dbReference>
<proteinExistence type="predicted"/>
<gene>
    <name evidence="4" type="primary">FSH3</name>
    <name evidence="4" type="ORF">LshimejAT787_0408990</name>
</gene>
<organism evidence="4 5">
    <name type="scientific">Lyophyllum shimeji</name>
    <name type="common">Hon-shimeji</name>
    <name type="synonym">Tricholoma shimeji</name>
    <dbReference type="NCBI Taxonomy" id="47721"/>
    <lineage>
        <taxon>Eukaryota</taxon>
        <taxon>Fungi</taxon>
        <taxon>Dikarya</taxon>
        <taxon>Basidiomycota</taxon>
        <taxon>Agaricomycotina</taxon>
        <taxon>Agaricomycetes</taxon>
        <taxon>Agaricomycetidae</taxon>
        <taxon>Agaricales</taxon>
        <taxon>Tricholomatineae</taxon>
        <taxon>Lyophyllaceae</taxon>
        <taxon>Lyophyllum</taxon>
    </lineage>
</organism>
<name>A0A9P3PLX1_LYOSH</name>
<dbReference type="PANTHER" id="PTHR48070">
    <property type="entry name" value="ESTERASE OVCA2"/>
    <property type="match status" value="1"/>
</dbReference>
<dbReference type="InterPro" id="IPR029058">
    <property type="entry name" value="AB_hydrolase_fold"/>
</dbReference>
<comment type="caution">
    <text evidence="4">The sequence shown here is derived from an EMBL/GenBank/DDBJ whole genome shotgun (WGS) entry which is preliminary data.</text>
</comment>
<feature type="compositionally biased region" description="Low complexity" evidence="2">
    <location>
        <begin position="240"/>
        <end position="255"/>
    </location>
</feature>
<dbReference type="EMBL" id="BRPK01000004">
    <property type="protein sequence ID" value="GLB37848.1"/>
    <property type="molecule type" value="Genomic_DNA"/>
</dbReference>
<dbReference type="OrthoDB" id="2094269at2759"/>
<dbReference type="PANTHER" id="PTHR48070:SF6">
    <property type="entry name" value="ESTERASE OVCA2"/>
    <property type="match status" value="1"/>
</dbReference>
<reference evidence="4" key="1">
    <citation type="submission" date="2022-07" db="EMBL/GenBank/DDBJ databases">
        <title>The genome of Lyophyllum shimeji provides insight into the initial evolution of ectomycorrhizal fungal genome.</title>
        <authorList>
            <person name="Kobayashi Y."/>
            <person name="Shibata T."/>
            <person name="Hirakawa H."/>
            <person name="Shigenobu S."/>
            <person name="Nishiyama T."/>
            <person name="Yamada A."/>
            <person name="Hasebe M."/>
            <person name="Kawaguchi M."/>
        </authorList>
    </citation>
    <scope>NUCLEOTIDE SEQUENCE</scope>
    <source>
        <strain evidence="4">AT787</strain>
    </source>
</reference>
<accession>A0A9P3PLX1</accession>
<dbReference type="Proteomes" id="UP001063166">
    <property type="component" value="Unassembled WGS sequence"/>
</dbReference>
<evidence type="ECO:0000256" key="2">
    <source>
        <dbReference type="SAM" id="MobiDB-lite"/>
    </source>
</evidence>
<feature type="domain" description="Serine hydrolase" evidence="3">
    <location>
        <begin position="5"/>
        <end position="227"/>
    </location>
</feature>
<keyword evidence="5" id="KW-1185">Reference proteome</keyword>
<protein>
    <submittedName>
        <fullName evidence="4">Serine hydrolase (FSH1)</fullName>
    </submittedName>
</protein>
<evidence type="ECO:0000313" key="5">
    <source>
        <dbReference type="Proteomes" id="UP001063166"/>
    </source>
</evidence>
<dbReference type="Gene3D" id="3.40.50.1820">
    <property type="entry name" value="alpha/beta hydrolase"/>
    <property type="match status" value="1"/>
</dbReference>
<dbReference type="Pfam" id="PF03959">
    <property type="entry name" value="FSH1"/>
    <property type="match status" value="1"/>
</dbReference>
<dbReference type="InterPro" id="IPR005645">
    <property type="entry name" value="FSH-like_dom"/>
</dbReference>
<evidence type="ECO:0000259" key="3">
    <source>
        <dbReference type="Pfam" id="PF03959"/>
    </source>
</evidence>
<dbReference type="InterPro" id="IPR050593">
    <property type="entry name" value="LovG"/>
</dbReference>
<dbReference type="AlphaFoldDB" id="A0A9P3PLX1"/>
<feature type="region of interest" description="Disordered" evidence="2">
    <location>
        <begin position="240"/>
        <end position="271"/>
    </location>
</feature>
<sequence>MAAIRTVLVLHGYSQNASIFSKRLGALRRECGNSVDLVFIDGPHILQPADLPGSTTPSPDDNLASLGAAEAANAGADPTLTPRAWWKFNPDKTFAYGLRESIEAIRDVLKSRRFDGVLGFSQGAAFAAMISALLEKPHLYPPFLVEGQPPHPPLKFCIAVSGFRLRDPFCDPLFAGQYSTPTLHVIGKNDIIVVEERSRTLVEASSNKRVEEHQGGHFVPSKRQWLKFLRGYMLDPSAELLSPSTSGSSAPNSGTATPTESRDGAAATLKL</sequence>
<dbReference type="GO" id="GO:0005737">
    <property type="term" value="C:cytoplasm"/>
    <property type="evidence" value="ECO:0007669"/>
    <property type="project" value="TreeGrafter"/>
</dbReference>
<evidence type="ECO:0000313" key="4">
    <source>
        <dbReference type="EMBL" id="GLB37848.1"/>
    </source>
</evidence>
<keyword evidence="1 4" id="KW-0378">Hydrolase</keyword>
<dbReference type="SUPFAM" id="SSF53474">
    <property type="entry name" value="alpha/beta-Hydrolases"/>
    <property type="match status" value="1"/>
</dbReference>
<evidence type="ECO:0000256" key="1">
    <source>
        <dbReference type="ARBA" id="ARBA00022801"/>
    </source>
</evidence>
<dbReference type="GO" id="GO:0005634">
    <property type="term" value="C:nucleus"/>
    <property type="evidence" value="ECO:0007669"/>
    <property type="project" value="TreeGrafter"/>
</dbReference>